<dbReference type="InterPro" id="IPR040521">
    <property type="entry name" value="KDZ"/>
</dbReference>
<feature type="domain" description="CxC2-like cysteine cluster KDZ transposase-associated" evidence="1">
    <location>
        <begin position="1"/>
        <end position="73"/>
    </location>
</feature>
<gene>
    <name evidence="2" type="ORF">BDN70DRAFT_762709</name>
</gene>
<dbReference type="EMBL" id="MU156402">
    <property type="protein sequence ID" value="KAF9470033.1"/>
    <property type="molecule type" value="Genomic_DNA"/>
</dbReference>
<evidence type="ECO:0000259" key="1">
    <source>
        <dbReference type="Pfam" id="PF18803"/>
    </source>
</evidence>
<dbReference type="Pfam" id="PF18803">
    <property type="entry name" value="CxC2"/>
    <property type="match status" value="1"/>
</dbReference>
<evidence type="ECO:0000313" key="3">
    <source>
        <dbReference type="Proteomes" id="UP000807469"/>
    </source>
</evidence>
<dbReference type="Pfam" id="PF18758">
    <property type="entry name" value="KDZ"/>
    <property type="match status" value="1"/>
</dbReference>
<sequence>GIHSVAIQYCGCSRAIPHHIQLLRRRLYPASQLSVKTCATFELLRLLHKMALATKSSTYDFYRCLEWLTDNTGVKPLASRYRALCRMVLQWRHLQMLKWGGIPHDIGGISAIEPGRLAVRCPSCPYPGINLHNGWEQVSEEFQFLYMVFICMDANFRLKNQLVSNYSQDPGQGIGWAYMVPRKPYEDYVLGKANDTDISTCVSFQALSKSNNKFTVGLRYSGSGITVCGRSEMIFPLGVGNLQKGERYSNMDYIFGSALQFVFVSTVLISYDIMCQWFVNLFKRIDKDWPDHIKP</sequence>
<feature type="non-terminal residue" evidence="2">
    <location>
        <position position="295"/>
    </location>
</feature>
<organism evidence="2 3">
    <name type="scientific">Pholiota conissans</name>
    <dbReference type="NCBI Taxonomy" id="109636"/>
    <lineage>
        <taxon>Eukaryota</taxon>
        <taxon>Fungi</taxon>
        <taxon>Dikarya</taxon>
        <taxon>Basidiomycota</taxon>
        <taxon>Agaricomycotina</taxon>
        <taxon>Agaricomycetes</taxon>
        <taxon>Agaricomycetidae</taxon>
        <taxon>Agaricales</taxon>
        <taxon>Agaricineae</taxon>
        <taxon>Strophariaceae</taxon>
        <taxon>Pholiota</taxon>
    </lineage>
</organism>
<dbReference type="Proteomes" id="UP000807469">
    <property type="component" value="Unassembled WGS sequence"/>
</dbReference>
<proteinExistence type="predicted"/>
<dbReference type="AlphaFoldDB" id="A0A9P6CRX5"/>
<reference evidence="2" key="1">
    <citation type="submission" date="2020-11" db="EMBL/GenBank/DDBJ databases">
        <authorList>
            <consortium name="DOE Joint Genome Institute"/>
            <person name="Ahrendt S."/>
            <person name="Riley R."/>
            <person name="Andreopoulos W."/>
            <person name="Labutti K."/>
            <person name="Pangilinan J."/>
            <person name="Ruiz-Duenas F.J."/>
            <person name="Barrasa J.M."/>
            <person name="Sanchez-Garcia M."/>
            <person name="Camarero S."/>
            <person name="Miyauchi S."/>
            <person name="Serrano A."/>
            <person name="Linde D."/>
            <person name="Babiker R."/>
            <person name="Drula E."/>
            <person name="Ayuso-Fernandez I."/>
            <person name="Pacheco R."/>
            <person name="Padilla G."/>
            <person name="Ferreira P."/>
            <person name="Barriuso J."/>
            <person name="Kellner H."/>
            <person name="Castanera R."/>
            <person name="Alfaro M."/>
            <person name="Ramirez L."/>
            <person name="Pisabarro A.G."/>
            <person name="Kuo A."/>
            <person name="Tritt A."/>
            <person name="Lipzen A."/>
            <person name="He G."/>
            <person name="Yan M."/>
            <person name="Ng V."/>
            <person name="Cullen D."/>
            <person name="Martin F."/>
            <person name="Rosso M.-N."/>
            <person name="Henrissat B."/>
            <person name="Hibbett D."/>
            <person name="Martinez A.T."/>
            <person name="Grigoriev I.V."/>
        </authorList>
    </citation>
    <scope>NUCLEOTIDE SEQUENCE</scope>
    <source>
        <strain evidence="2">CIRM-BRFM 674</strain>
    </source>
</reference>
<name>A0A9P6CRX5_9AGAR</name>
<comment type="caution">
    <text evidence="2">The sequence shown here is derived from an EMBL/GenBank/DDBJ whole genome shotgun (WGS) entry which is preliminary data.</text>
</comment>
<feature type="non-terminal residue" evidence="2">
    <location>
        <position position="1"/>
    </location>
</feature>
<dbReference type="InterPro" id="IPR041457">
    <property type="entry name" value="CxC2_KDZ-assoc"/>
</dbReference>
<protein>
    <recommendedName>
        <fullName evidence="1">CxC2-like cysteine cluster KDZ transposase-associated domain-containing protein</fullName>
    </recommendedName>
</protein>
<evidence type="ECO:0000313" key="2">
    <source>
        <dbReference type="EMBL" id="KAF9470033.1"/>
    </source>
</evidence>
<accession>A0A9P6CRX5</accession>
<keyword evidence="3" id="KW-1185">Reference proteome</keyword>
<dbReference type="OrthoDB" id="3214502at2759"/>